<reference evidence="7 8" key="1">
    <citation type="journal article" date="2008" name="PLoS Genet.">
        <title>Genomic islands in the pathogenic filamentous fungus Aspergillus fumigatus.</title>
        <authorList>
            <person name="Fedorova N.D."/>
            <person name="Khaldi N."/>
            <person name="Joardar V.S."/>
            <person name="Maiti R."/>
            <person name="Amedeo P."/>
            <person name="Anderson M.J."/>
            <person name="Crabtree J."/>
            <person name="Silva J.C."/>
            <person name="Badger J.H."/>
            <person name="Albarraq A."/>
            <person name="Angiuoli S."/>
            <person name="Bussey H."/>
            <person name="Bowyer P."/>
            <person name="Cotty P.J."/>
            <person name="Dyer P.S."/>
            <person name="Egan A."/>
            <person name="Galens K."/>
            <person name="Fraser-Liggett C.M."/>
            <person name="Haas B.J."/>
            <person name="Inman J.M."/>
            <person name="Kent R."/>
            <person name="Lemieux S."/>
            <person name="Malavazi I."/>
            <person name="Orvis J."/>
            <person name="Roemer T."/>
            <person name="Ronning C.M."/>
            <person name="Sundaram J.P."/>
            <person name="Sutton G."/>
            <person name="Turner G."/>
            <person name="Venter J.C."/>
            <person name="White O.R."/>
            <person name="Whitty B.R."/>
            <person name="Youngman P."/>
            <person name="Wolfe K.H."/>
            <person name="Goldman G.H."/>
            <person name="Wortman J.R."/>
            <person name="Jiang B."/>
            <person name="Denning D.W."/>
            <person name="Nierman W.C."/>
        </authorList>
    </citation>
    <scope>NUCLEOTIDE SEQUENCE [LARGE SCALE GENOMIC DNA]</scope>
    <source>
        <strain evidence="8">ATCC 1007 / CBS 513.65 / DSM 816 / NCTC 3887 / NRRL 1</strain>
    </source>
</reference>
<evidence type="ECO:0000256" key="1">
    <source>
        <dbReference type="ARBA" id="ARBA00001096"/>
    </source>
</evidence>
<dbReference type="eggNOG" id="KOG1594">
    <property type="taxonomic scope" value="Eukaryota"/>
</dbReference>
<dbReference type="InterPro" id="IPR023210">
    <property type="entry name" value="NADP_OxRdtase_dom"/>
</dbReference>
<comment type="similarity">
    <text evidence="2">Belongs to the glucose-6-phosphate 1-epimerase family.</text>
</comment>
<evidence type="ECO:0000313" key="8">
    <source>
        <dbReference type="Proteomes" id="UP000006701"/>
    </source>
</evidence>
<dbReference type="Pfam" id="PF01263">
    <property type="entry name" value="Aldose_epim"/>
    <property type="match status" value="1"/>
</dbReference>
<dbReference type="GO" id="GO:0005975">
    <property type="term" value="P:carbohydrate metabolic process"/>
    <property type="evidence" value="ECO:0007669"/>
    <property type="project" value="InterPro"/>
</dbReference>
<dbReference type="HOGENOM" id="CLU_401673_0_0_1"/>
<keyword evidence="5" id="KW-0413">Isomerase</keyword>
<keyword evidence="8" id="KW-1185">Reference proteome</keyword>
<dbReference type="InterPro" id="IPR008183">
    <property type="entry name" value="Aldose_1/G6P_1-epimerase"/>
</dbReference>
<dbReference type="Pfam" id="PF00248">
    <property type="entry name" value="Aldo_ket_red"/>
    <property type="match status" value="1"/>
</dbReference>
<dbReference type="PANTHER" id="PTHR11122">
    <property type="entry name" value="APOSPORY-ASSOCIATED PROTEIN C-RELATED"/>
    <property type="match status" value="1"/>
</dbReference>
<dbReference type="InterPro" id="IPR025532">
    <property type="entry name" value="G6P_1-epimerase"/>
</dbReference>
<dbReference type="PANTHER" id="PTHR11122:SF13">
    <property type="entry name" value="GLUCOSE-6-PHOSPHATE 1-EPIMERASE"/>
    <property type="match status" value="1"/>
</dbReference>
<dbReference type="CDD" id="cd09020">
    <property type="entry name" value="D-hex-6-P-epi_like"/>
    <property type="match status" value="1"/>
</dbReference>
<comment type="catalytic activity">
    <reaction evidence="1">
        <text>alpha-D-glucose 6-phosphate = beta-D-glucose 6-phosphate</text>
        <dbReference type="Rhea" id="RHEA:16249"/>
        <dbReference type="ChEBI" id="CHEBI:58225"/>
        <dbReference type="ChEBI" id="CHEBI:58247"/>
        <dbReference type="EC" id="5.1.3.15"/>
    </reaction>
</comment>
<dbReference type="Proteomes" id="UP000006701">
    <property type="component" value="Unassembled WGS sequence"/>
</dbReference>
<dbReference type="InterPro" id="IPR011013">
    <property type="entry name" value="Gal_mutarotase_sf_dom"/>
</dbReference>
<dbReference type="OMA" id="PRIMEAW"/>
<sequence length="695" mass="77468">MTAAGSQYVLQAGLTSGMSATEGLMHSPHPKPVDPKMAEEFHVLPTDIVPDSQARVALRGKVQDVLVPYMCIGAWSWGDKATWKYNAEEDLPKIRAAWTKLRQAGLTFVDTSHVYGDGESERICGQLFKNMNRDEFIIQTKWMSWPDMSNLLLQSQGPAHKLRTSLKNLGLHYVDVYLVHGPIHPSMISTVAKGMADCVNLGLTRAVGVANYDKGEVIKMAEELDKHGIPLAVNQCEYSVIRRHPEVHGLIRACRDRNIVFQGFASLAEGRLTDKYSRFNEPPRTYRFSSYPMHMLEPTLNVLREIARERRVPVAAVALNFSINKGVIPVVGIRNPEQANQNMQALGWRLTQDEMRRIETVSIEGDTTIFWQHVWSIMERSNKPSAIGVAASLPQPTVTFRENKIEATLPTGESVTVHLYGATVTSWKLPNGQEQLFVSEKAHLDGSKPIRGGIPVVFPVFGPPPPNHATSSLPQHGFARNSNWEFLGKSSSESLAKKDGDDSVKLDFGLSHTMLSEEFQKAWPYEFGLVYSVTLTKDGLETSLQVQNKGTQNFDFQVLLHTYLRIDDIAQVRVKGLESKTYIDKTQNATTHTETSPALEISQETDRVYQSLDPKVPVIVSSASDDKPLFSVIREGLNDVVVWNPWIEKAKGMADFSPDEAYKNMICVEAGSVAGWQTLEAGESWEGGQTIRPRL</sequence>
<dbReference type="GO" id="GO:0047938">
    <property type="term" value="F:glucose-6-phosphate 1-epimerase activity"/>
    <property type="evidence" value="ECO:0007669"/>
    <property type="project" value="UniProtKB-EC"/>
</dbReference>
<gene>
    <name evidence="7" type="ORF">ACLA_048260</name>
</gene>
<evidence type="ECO:0000259" key="6">
    <source>
        <dbReference type="Pfam" id="PF00248"/>
    </source>
</evidence>
<protein>
    <recommendedName>
        <fullName evidence="3">glucose-6-phosphate 1-epimerase</fullName>
        <ecNumber evidence="3">5.1.3.15</ecNumber>
    </recommendedName>
</protein>
<dbReference type="SUPFAM" id="SSF74650">
    <property type="entry name" value="Galactose mutarotase-like"/>
    <property type="match status" value="1"/>
</dbReference>
<name>A1CHK2_ASPCL</name>
<dbReference type="GO" id="GO:0016491">
    <property type="term" value="F:oxidoreductase activity"/>
    <property type="evidence" value="ECO:0007669"/>
    <property type="project" value="UniProtKB-KW"/>
</dbReference>
<dbReference type="RefSeq" id="XP_001271783.1">
    <property type="nucleotide sequence ID" value="XM_001271782.1"/>
</dbReference>
<dbReference type="GeneID" id="4704181"/>
<keyword evidence="4" id="KW-0560">Oxidoreductase</keyword>
<evidence type="ECO:0000256" key="5">
    <source>
        <dbReference type="ARBA" id="ARBA00023235"/>
    </source>
</evidence>
<dbReference type="InterPro" id="IPR020471">
    <property type="entry name" value="AKR"/>
</dbReference>
<dbReference type="KEGG" id="act:ACLA_048260"/>
<dbReference type="CDD" id="cd19093">
    <property type="entry name" value="AKR_AtPLR-like"/>
    <property type="match status" value="1"/>
</dbReference>
<evidence type="ECO:0000256" key="4">
    <source>
        <dbReference type="ARBA" id="ARBA00023002"/>
    </source>
</evidence>
<dbReference type="Gene3D" id="3.20.20.100">
    <property type="entry name" value="NADP-dependent oxidoreductase domain"/>
    <property type="match status" value="1"/>
</dbReference>
<dbReference type="AlphaFoldDB" id="A1CHK2"/>
<dbReference type="GO" id="GO:0030246">
    <property type="term" value="F:carbohydrate binding"/>
    <property type="evidence" value="ECO:0007669"/>
    <property type="project" value="InterPro"/>
</dbReference>
<evidence type="ECO:0000256" key="2">
    <source>
        <dbReference type="ARBA" id="ARBA00005866"/>
    </source>
</evidence>
<evidence type="ECO:0000256" key="3">
    <source>
        <dbReference type="ARBA" id="ARBA00012083"/>
    </source>
</evidence>
<dbReference type="InterPro" id="IPR014718">
    <property type="entry name" value="GH-type_carb-bd"/>
</dbReference>
<dbReference type="eggNOG" id="KOG1575">
    <property type="taxonomic scope" value="Eukaryota"/>
</dbReference>
<dbReference type="EC" id="5.1.3.15" evidence="3"/>
<dbReference type="OrthoDB" id="1659429at2759"/>
<dbReference type="STRING" id="344612.A1CHK2"/>
<dbReference type="Gene3D" id="2.70.98.10">
    <property type="match status" value="1"/>
</dbReference>
<proteinExistence type="inferred from homology"/>
<dbReference type="InterPro" id="IPR036812">
    <property type="entry name" value="NAD(P)_OxRdtase_dom_sf"/>
</dbReference>
<dbReference type="PRINTS" id="PR00069">
    <property type="entry name" value="ALDKETRDTASE"/>
</dbReference>
<organism evidence="7 8">
    <name type="scientific">Aspergillus clavatus (strain ATCC 1007 / CBS 513.65 / DSM 816 / NCTC 3887 / NRRL 1 / QM 1276 / 107)</name>
    <dbReference type="NCBI Taxonomy" id="344612"/>
    <lineage>
        <taxon>Eukaryota</taxon>
        <taxon>Fungi</taxon>
        <taxon>Dikarya</taxon>
        <taxon>Ascomycota</taxon>
        <taxon>Pezizomycotina</taxon>
        <taxon>Eurotiomycetes</taxon>
        <taxon>Eurotiomycetidae</taxon>
        <taxon>Eurotiales</taxon>
        <taxon>Aspergillaceae</taxon>
        <taxon>Aspergillus</taxon>
        <taxon>Aspergillus subgen. Fumigati</taxon>
    </lineage>
</organism>
<feature type="domain" description="NADP-dependent oxidoreductase" evidence="6">
    <location>
        <begin position="70"/>
        <end position="361"/>
    </location>
</feature>
<dbReference type="GO" id="GO:0005737">
    <property type="term" value="C:cytoplasm"/>
    <property type="evidence" value="ECO:0007669"/>
    <property type="project" value="TreeGrafter"/>
</dbReference>
<dbReference type="VEuPathDB" id="FungiDB:ACLA_048260"/>
<dbReference type="EMBL" id="DS027054">
    <property type="protein sequence ID" value="EAW10357.1"/>
    <property type="molecule type" value="Genomic_DNA"/>
</dbReference>
<evidence type="ECO:0000313" key="7">
    <source>
        <dbReference type="EMBL" id="EAW10357.1"/>
    </source>
</evidence>
<accession>A1CHK2</accession>
<dbReference type="SUPFAM" id="SSF51430">
    <property type="entry name" value="NAD(P)-linked oxidoreductase"/>
    <property type="match status" value="1"/>
</dbReference>